<proteinExistence type="predicted"/>
<protein>
    <submittedName>
        <fullName evidence="1">Uncharacterized protein</fullName>
    </submittedName>
</protein>
<organism evidence="1 2">
    <name type="scientific">Paraglaciecola mesophila KMM 241</name>
    <dbReference type="NCBI Taxonomy" id="1128912"/>
    <lineage>
        <taxon>Bacteria</taxon>
        <taxon>Pseudomonadati</taxon>
        <taxon>Pseudomonadota</taxon>
        <taxon>Gammaproteobacteria</taxon>
        <taxon>Alteromonadales</taxon>
        <taxon>Alteromonadaceae</taxon>
        <taxon>Paraglaciecola</taxon>
    </lineage>
</organism>
<evidence type="ECO:0000313" key="2">
    <source>
        <dbReference type="Proteomes" id="UP000006263"/>
    </source>
</evidence>
<reference evidence="1 2" key="1">
    <citation type="journal article" date="2017" name="Antonie Van Leeuwenhoek">
        <title>Rhizobium rhizosphaerae sp. nov., a novel species isolated from rice rhizosphere.</title>
        <authorList>
            <person name="Zhao J.J."/>
            <person name="Zhang J."/>
            <person name="Zhang R.J."/>
            <person name="Zhang C.W."/>
            <person name="Yin H.Q."/>
            <person name="Zhang X.X."/>
        </authorList>
    </citation>
    <scope>NUCLEOTIDE SEQUENCE [LARGE SCALE GENOMIC DNA]</scope>
    <source>
        <strain evidence="1 2">KMM 241</strain>
    </source>
</reference>
<dbReference type="AlphaFoldDB" id="K6ZSB0"/>
<comment type="caution">
    <text evidence="1">The sequence shown here is derived from an EMBL/GenBank/DDBJ whole genome shotgun (WGS) entry which is preliminary data.</text>
</comment>
<gene>
    <name evidence="1" type="ORF">GMES_3922</name>
</gene>
<name>K6ZSB0_9ALTE</name>
<accession>K6ZSB0</accession>
<dbReference type="Proteomes" id="UP000006263">
    <property type="component" value="Unassembled WGS sequence"/>
</dbReference>
<dbReference type="EMBL" id="BAEP01000075">
    <property type="protein sequence ID" value="GAC26195.1"/>
    <property type="molecule type" value="Genomic_DNA"/>
</dbReference>
<evidence type="ECO:0000313" key="1">
    <source>
        <dbReference type="EMBL" id="GAC26195.1"/>
    </source>
</evidence>
<sequence>MRFAYLWPSATEHALRLSCAAHTEITLRVGHSRCSPMRLAYRHP</sequence>